<sequence>MSSTGTTFEQIQYTINTYAHAVDFKQYDRLAKVFTPDAVADFPGLAPDVRGLPAIQEMLEKTTGKYTYQHLQGSPLVDAEDGAAKATTYFRAVLFGSGDFQGQAVHMFGAYKDELTRINEGWRISRRDVVFMGPVQGDAAIVEAFGKGQL</sequence>
<protein>
    <recommendedName>
        <fullName evidence="1">SnoaL-like domain-containing protein</fullName>
    </recommendedName>
</protein>
<evidence type="ECO:0000259" key="1">
    <source>
        <dbReference type="Pfam" id="PF13577"/>
    </source>
</evidence>
<dbReference type="CDD" id="cd00531">
    <property type="entry name" value="NTF2_like"/>
    <property type="match status" value="1"/>
</dbReference>
<evidence type="ECO:0000313" key="3">
    <source>
        <dbReference type="Proteomes" id="UP000327013"/>
    </source>
</evidence>
<dbReference type="InterPro" id="IPR037401">
    <property type="entry name" value="SnoaL-like"/>
</dbReference>
<feature type="domain" description="SnoaL-like" evidence="1">
    <location>
        <begin position="9"/>
        <end position="128"/>
    </location>
</feature>
<evidence type="ECO:0000313" key="2">
    <source>
        <dbReference type="EMBL" id="KAB8360813.1"/>
    </source>
</evidence>
<organism evidence="2 3">
    <name type="scientific">Carpinus fangiana</name>
    <dbReference type="NCBI Taxonomy" id="176857"/>
    <lineage>
        <taxon>Eukaryota</taxon>
        <taxon>Viridiplantae</taxon>
        <taxon>Streptophyta</taxon>
        <taxon>Embryophyta</taxon>
        <taxon>Tracheophyta</taxon>
        <taxon>Spermatophyta</taxon>
        <taxon>Magnoliopsida</taxon>
        <taxon>eudicotyledons</taxon>
        <taxon>Gunneridae</taxon>
        <taxon>Pentapetalae</taxon>
        <taxon>rosids</taxon>
        <taxon>fabids</taxon>
        <taxon>Fagales</taxon>
        <taxon>Betulaceae</taxon>
        <taxon>Carpinus</taxon>
    </lineage>
</organism>
<dbReference type="Gene3D" id="3.10.450.50">
    <property type="match status" value="1"/>
</dbReference>
<reference evidence="2 3" key="1">
    <citation type="submission" date="2019-06" db="EMBL/GenBank/DDBJ databases">
        <title>A chromosomal-level reference genome of Carpinus fangiana (Coryloideae, Betulaceae).</title>
        <authorList>
            <person name="Yang X."/>
            <person name="Wang Z."/>
            <person name="Zhang L."/>
            <person name="Hao G."/>
            <person name="Liu J."/>
            <person name="Yang Y."/>
        </authorList>
    </citation>
    <scope>NUCLEOTIDE SEQUENCE [LARGE SCALE GENOMIC DNA]</scope>
    <source>
        <strain evidence="2">Cfa_2016G</strain>
        <tissue evidence="2">Leaf</tissue>
    </source>
</reference>
<proteinExistence type="predicted"/>
<dbReference type="EMBL" id="VIBQ01000017">
    <property type="protein sequence ID" value="KAB8360813.1"/>
    <property type="molecule type" value="Genomic_DNA"/>
</dbReference>
<comment type="caution">
    <text evidence="2">The sequence shown here is derived from an EMBL/GenBank/DDBJ whole genome shotgun (WGS) entry which is preliminary data.</text>
</comment>
<keyword evidence="3" id="KW-1185">Reference proteome</keyword>
<name>A0A5N6KZ25_9ROSI</name>
<dbReference type="Pfam" id="PF13577">
    <property type="entry name" value="SnoaL_4"/>
    <property type="match status" value="1"/>
</dbReference>
<dbReference type="InterPro" id="IPR032710">
    <property type="entry name" value="NTF2-like_dom_sf"/>
</dbReference>
<accession>A0A5N6KZ25</accession>
<gene>
    <name evidence="2" type="ORF">FH972_024547</name>
</gene>
<dbReference type="OrthoDB" id="2148716at2759"/>
<dbReference type="Proteomes" id="UP000327013">
    <property type="component" value="Unassembled WGS sequence"/>
</dbReference>
<dbReference type="SUPFAM" id="SSF54427">
    <property type="entry name" value="NTF2-like"/>
    <property type="match status" value="1"/>
</dbReference>
<dbReference type="AlphaFoldDB" id="A0A5N6KZ25"/>